<accession>A0A2T6ZI13</accession>
<evidence type="ECO:0000313" key="1">
    <source>
        <dbReference type="EMBL" id="PUU75125.1"/>
    </source>
</evidence>
<dbReference type="SUPFAM" id="SSF48113">
    <property type="entry name" value="Heme-dependent peroxidases"/>
    <property type="match status" value="1"/>
</dbReference>
<proteinExistence type="predicted"/>
<dbReference type="GO" id="GO:0004601">
    <property type="term" value="F:peroxidase activity"/>
    <property type="evidence" value="ECO:0007669"/>
    <property type="project" value="InterPro"/>
</dbReference>
<dbReference type="Proteomes" id="UP000244722">
    <property type="component" value="Unassembled WGS sequence"/>
</dbReference>
<sequence length="205" mass="22877">MVSLRKVYSCECTSRANLPEGMQILESGIASQGRKMAAQGTIIVQSSRIPSIEHRVRDLTLSLGGYIRRIVSVNYSKSTWTLDPRLDIGKTFGGVGTPGGVGNQVSCEFNLLYYFYSGVSKRDDTWTRDFFRKFFPGQAPTFENTIPKEPEKWTFGGLNRTSADGTGTFNNDDLVKILKESIKGPAADWIFVVTGRYWVARRGLI</sequence>
<dbReference type="InterPro" id="IPR010255">
    <property type="entry name" value="Haem_peroxidase_sf"/>
</dbReference>
<dbReference type="STRING" id="42251.A0A2T6ZI13"/>
<dbReference type="GO" id="GO:0006979">
    <property type="term" value="P:response to oxidative stress"/>
    <property type="evidence" value="ECO:0007669"/>
    <property type="project" value="InterPro"/>
</dbReference>
<evidence type="ECO:0000313" key="2">
    <source>
        <dbReference type="Proteomes" id="UP000244722"/>
    </source>
</evidence>
<dbReference type="EMBL" id="NESQ01000250">
    <property type="protein sequence ID" value="PUU75125.1"/>
    <property type="molecule type" value="Genomic_DNA"/>
</dbReference>
<gene>
    <name evidence="1" type="ORF">B9Z19DRAFT_1110262</name>
</gene>
<dbReference type="AlphaFoldDB" id="A0A2T6ZI13"/>
<reference evidence="1 2" key="1">
    <citation type="submission" date="2017-04" db="EMBL/GenBank/DDBJ databases">
        <title>Draft genome sequence of Tuber borchii Vittad., a whitish edible truffle.</title>
        <authorList>
            <consortium name="DOE Joint Genome Institute"/>
            <person name="Murat C."/>
            <person name="Kuo A."/>
            <person name="Barry K.W."/>
            <person name="Clum A."/>
            <person name="Dockter R.B."/>
            <person name="Fauchery L."/>
            <person name="Iotti M."/>
            <person name="Kohler A."/>
            <person name="Labutti K."/>
            <person name="Lindquist E.A."/>
            <person name="Lipzen A."/>
            <person name="Ohm R.A."/>
            <person name="Wang M."/>
            <person name="Grigoriev I.V."/>
            <person name="Zambonelli A."/>
            <person name="Martin F.M."/>
        </authorList>
    </citation>
    <scope>NUCLEOTIDE SEQUENCE [LARGE SCALE GENOMIC DNA]</scope>
    <source>
        <strain evidence="1 2">Tbo3840</strain>
    </source>
</reference>
<comment type="caution">
    <text evidence="1">The sequence shown here is derived from an EMBL/GenBank/DDBJ whole genome shotgun (WGS) entry which is preliminary data.</text>
</comment>
<organism evidence="1 2">
    <name type="scientific">Tuber borchii</name>
    <name type="common">White truffle</name>
    <dbReference type="NCBI Taxonomy" id="42251"/>
    <lineage>
        <taxon>Eukaryota</taxon>
        <taxon>Fungi</taxon>
        <taxon>Dikarya</taxon>
        <taxon>Ascomycota</taxon>
        <taxon>Pezizomycotina</taxon>
        <taxon>Pezizomycetes</taxon>
        <taxon>Pezizales</taxon>
        <taxon>Tuberaceae</taxon>
        <taxon>Tuber</taxon>
    </lineage>
</organism>
<keyword evidence="2" id="KW-1185">Reference proteome</keyword>
<dbReference type="OrthoDB" id="823504at2759"/>
<name>A0A2T6ZI13_TUBBO</name>
<dbReference type="GO" id="GO:0020037">
    <property type="term" value="F:heme binding"/>
    <property type="evidence" value="ECO:0007669"/>
    <property type="project" value="InterPro"/>
</dbReference>
<protein>
    <submittedName>
        <fullName evidence="1">Uncharacterized protein</fullName>
    </submittedName>
</protein>